<evidence type="ECO:0000259" key="7">
    <source>
        <dbReference type="PROSITE" id="PS50043"/>
    </source>
</evidence>
<dbReference type="InterPro" id="IPR016032">
    <property type="entry name" value="Sig_transdc_resp-reg_C-effctor"/>
</dbReference>
<dbReference type="InterPro" id="IPR039420">
    <property type="entry name" value="WalR-like"/>
</dbReference>
<dbReference type="EMBL" id="BMJI01000006">
    <property type="protein sequence ID" value="GGC89110.1"/>
    <property type="molecule type" value="Genomic_DNA"/>
</dbReference>
<feature type="modified residue" description="4-aspartylphosphate" evidence="5">
    <location>
        <position position="54"/>
    </location>
</feature>
<dbReference type="PRINTS" id="PR00038">
    <property type="entry name" value="HTHLUXR"/>
</dbReference>
<reference evidence="10" key="1">
    <citation type="journal article" date="2019" name="Int. J. Syst. Evol. Microbiol.">
        <title>The Global Catalogue of Microorganisms (GCM) 10K type strain sequencing project: providing services to taxonomists for standard genome sequencing and annotation.</title>
        <authorList>
            <consortium name="The Broad Institute Genomics Platform"/>
            <consortium name="The Broad Institute Genome Sequencing Center for Infectious Disease"/>
            <person name="Wu L."/>
            <person name="Ma J."/>
        </authorList>
    </citation>
    <scope>NUCLEOTIDE SEQUENCE [LARGE SCALE GENOMIC DNA]</scope>
    <source>
        <strain evidence="10">CGMCC 1.15480</strain>
    </source>
</reference>
<keyword evidence="4" id="KW-0804">Transcription</keyword>
<dbReference type="SUPFAM" id="SSF46894">
    <property type="entry name" value="C-terminal effector domain of the bipartite response regulators"/>
    <property type="match status" value="1"/>
</dbReference>
<keyword evidence="1 5" id="KW-0597">Phosphoprotein</keyword>
<evidence type="ECO:0000256" key="2">
    <source>
        <dbReference type="ARBA" id="ARBA00023015"/>
    </source>
</evidence>
<dbReference type="Pfam" id="PF00196">
    <property type="entry name" value="GerE"/>
    <property type="match status" value="1"/>
</dbReference>
<evidence type="ECO:0000313" key="9">
    <source>
        <dbReference type="EMBL" id="GGC89110.1"/>
    </source>
</evidence>
<accession>A0ABQ1P1A2</accession>
<evidence type="ECO:0000256" key="5">
    <source>
        <dbReference type="PROSITE-ProRule" id="PRU00169"/>
    </source>
</evidence>
<dbReference type="RefSeq" id="WP_188667712.1">
    <property type="nucleotide sequence ID" value="NZ_BMJI01000006.1"/>
</dbReference>
<feature type="domain" description="HTH luxR-type" evidence="7">
    <location>
        <begin position="143"/>
        <end position="208"/>
    </location>
</feature>
<evidence type="ECO:0000256" key="3">
    <source>
        <dbReference type="ARBA" id="ARBA00023125"/>
    </source>
</evidence>
<dbReference type="PROSITE" id="PS50110">
    <property type="entry name" value="RESPONSE_REGULATORY"/>
    <property type="match status" value="1"/>
</dbReference>
<organism evidence="9 10">
    <name type="scientific">Tersicoccus solisilvae</name>
    <dbReference type="NCBI Taxonomy" id="1882339"/>
    <lineage>
        <taxon>Bacteria</taxon>
        <taxon>Bacillati</taxon>
        <taxon>Actinomycetota</taxon>
        <taxon>Actinomycetes</taxon>
        <taxon>Micrococcales</taxon>
        <taxon>Micrococcaceae</taxon>
        <taxon>Tersicoccus</taxon>
    </lineage>
</organism>
<dbReference type="Pfam" id="PF00072">
    <property type="entry name" value="Response_reg"/>
    <property type="match status" value="1"/>
</dbReference>
<protein>
    <submittedName>
        <fullName evidence="9">DNA-binding response regulator</fullName>
    </submittedName>
</protein>
<dbReference type="InterPro" id="IPR058245">
    <property type="entry name" value="NreC/VraR/RcsB-like_REC"/>
</dbReference>
<gene>
    <name evidence="9" type="primary">devR</name>
    <name evidence="9" type="ORF">GCM10011512_15040</name>
</gene>
<dbReference type="SMART" id="SM00421">
    <property type="entry name" value="HTH_LUXR"/>
    <property type="match status" value="1"/>
</dbReference>
<keyword evidence="10" id="KW-1185">Reference proteome</keyword>
<dbReference type="InterPro" id="IPR001789">
    <property type="entry name" value="Sig_transdc_resp-reg_receiver"/>
</dbReference>
<keyword evidence="2" id="KW-0805">Transcription regulation</keyword>
<dbReference type="SUPFAM" id="SSF52172">
    <property type="entry name" value="CheY-like"/>
    <property type="match status" value="1"/>
</dbReference>
<dbReference type="GO" id="GO:0003677">
    <property type="term" value="F:DNA binding"/>
    <property type="evidence" value="ECO:0007669"/>
    <property type="project" value="UniProtKB-KW"/>
</dbReference>
<feature type="domain" description="Response regulatory" evidence="8">
    <location>
        <begin position="3"/>
        <end position="119"/>
    </location>
</feature>
<evidence type="ECO:0000259" key="8">
    <source>
        <dbReference type="PROSITE" id="PS50110"/>
    </source>
</evidence>
<dbReference type="Proteomes" id="UP000597761">
    <property type="component" value="Unassembled WGS sequence"/>
</dbReference>
<dbReference type="CDD" id="cd06170">
    <property type="entry name" value="LuxR_C_like"/>
    <property type="match status" value="1"/>
</dbReference>
<evidence type="ECO:0000256" key="6">
    <source>
        <dbReference type="SAM" id="MobiDB-lite"/>
    </source>
</evidence>
<evidence type="ECO:0000313" key="10">
    <source>
        <dbReference type="Proteomes" id="UP000597761"/>
    </source>
</evidence>
<dbReference type="PANTHER" id="PTHR43214">
    <property type="entry name" value="TWO-COMPONENT RESPONSE REGULATOR"/>
    <property type="match status" value="1"/>
</dbReference>
<dbReference type="InterPro" id="IPR011006">
    <property type="entry name" value="CheY-like_superfamily"/>
</dbReference>
<dbReference type="PROSITE" id="PS50043">
    <property type="entry name" value="HTH_LUXR_2"/>
    <property type="match status" value="1"/>
</dbReference>
<dbReference type="Gene3D" id="3.40.50.2300">
    <property type="match status" value="1"/>
</dbReference>
<dbReference type="InterPro" id="IPR000792">
    <property type="entry name" value="Tscrpt_reg_LuxR_C"/>
</dbReference>
<dbReference type="SMART" id="SM00448">
    <property type="entry name" value="REC"/>
    <property type="match status" value="1"/>
</dbReference>
<evidence type="ECO:0000256" key="1">
    <source>
        <dbReference type="ARBA" id="ARBA00022553"/>
    </source>
</evidence>
<keyword evidence="3 9" id="KW-0238">DNA-binding</keyword>
<proteinExistence type="predicted"/>
<comment type="caution">
    <text evidence="9">The sequence shown here is derived from an EMBL/GenBank/DDBJ whole genome shotgun (WGS) entry which is preliminary data.</text>
</comment>
<dbReference type="CDD" id="cd17535">
    <property type="entry name" value="REC_NarL-like"/>
    <property type="match status" value="1"/>
</dbReference>
<name>A0ABQ1P1A2_9MICC</name>
<dbReference type="PANTHER" id="PTHR43214:SF24">
    <property type="entry name" value="TRANSCRIPTIONAL REGULATORY PROTEIN NARL-RELATED"/>
    <property type="match status" value="1"/>
</dbReference>
<sequence>MTRVFLVDDHEIVRRGIADLIARADDLEVVGESDSVGRTMPRVRATRPDVVVVDLRLPDGNGVELCRAIRSDLPGTRCLILTAHDDDEAYVNAVLAGASGYLLKSVRSQDILGSIRRVAAGENLLSATATQRVVTSLQRADRSTGDPPELTLRERQVLTLIADGLTNRQIGDRLGLAEKTVKNYASGLFAKLGIERRTQAAVYGLSRTQEPRPGHTAASLWSTQGRDPGGFRPY</sequence>
<evidence type="ECO:0000256" key="4">
    <source>
        <dbReference type="ARBA" id="ARBA00023163"/>
    </source>
</evidence>
<feature type="region of interest" description="Disordered" evidence="6">
    <location>
        <begin position="206"/>
        <end position="234"/>
    </location>
</feature>